<keyword evidence="2 5" id="KW-0489">Methyltransferase</keyword>
<dbReference type="SUPFAM" id="SSF53335">
    <property type="entry name" value="S-adenosyl-L-methionine-dependent methyltransferases"/>
    <property type="match status" value="1"/>
</dbReference>
<dbReference type="InterPro" id="IPR029063">
    <property type="entry name" value="SAM-dependent_MTases_sf"/>
</dbReference>
<reference evidence="5 6" key="1">
    <citation type="submission" date="2020-08" db="EMBL/GenBank/DDBJ databases">
        <title>Genomic Encyclopedia of Type Strains, Phase IV (KMG-IV): sequencing the most valuable type-strain genomes for metagenomic binning, comparative biology and taxonomic classification.</title>
        <authorList>
            <person name="Goeker M."/>
        </authorList>
    </citation>
    <scope>NUCLEOTIDE SEQUENCE [LARGE SCALE GENOMIC DNA]</scope>
    <source>
        <strain evidence="5 6">DSM 101064</strain>
    </source>
</reference>
<evidence type="ECO:0000256" key="3">
    <source>
        <dbReference type="ARBA" id="ARBA00022679"/>
    </source>
</evidence>
<accession>A0A7W9BKK2</accession>
<keyword evidence="5" id="KW-0830">Ubiquinone</keyword>
<dbReference type="GO" id="GO:0032259">
    <property type="term" value="P:methylation"/>
    <property type="evidence" value="ECO:0007669"/>
    <property type="project" value="UniProtKB-KW"/>
</dbReference>
<dbReference type="AlphaFoldDB" id="A0A7W9BKK2"/>
<comment type="caution">
    <text evidence="5">The sequence shown here is derived from an EMBL/GenBank/DDBJ whole genome shotgun (WGS) entry which is preliminary data.</text>
</comment>
<keyword evidence="6" id="KW-1185">Reference proteome</keyword>
<dbReference type="RefSeq" id="WP_183528323.1">
    <property type="nucleotide sequence ID" value="NZ_JACIJM010000004.1"/>
</dbReference>
<sequence>MEAEPVKPDQFLAWLSALPLHKETSVECGAGHAEIAQFLASRYATSYAVDLDPIPLPSDTAVKAISADAADLPFDDASVDLVVSMQALHHFDIAKHLNEARRILRPGGVFAALCWGEMSLPADVRRAYDPILDAIAPYWEDQRPFALSGYDGLAFSGVSIPRPQAFKRAKCNLDRLEGIMATWSAVQGAVKDSVDLPEPDLSKLTMDEEAEFDVSWPLVGQIFRVPA</sequence>
<gene>
    <name evidence="5" type="ORF">FHS72_001880</name>
</gene>
<name>A0A7W9BKK2_9RHOB</name>
<protein>
    <submittedName>
        <fullName evidence="5">Ubiquinone/menaquinone biosynthesis C-methylase UbiE</fullName>
    </submittedName>
</protein>
<organism evidence="5 6">
    <name type="scientific">Yoonia ponticola</name>
    <dbReference type="NCBI Taxonomy" id="1524255"/>
    <lineage>
        <taxon>Bacteria</taxon>
        <taxon>Pseudomonadati</taxon>
        <taxon>Pseudomonadota</taxon>
        <taxon>Alphaproteobacteria</taxon>
        <taxon>Rhodobacterales</taxon>
        <taxon>Paracoccaceae</taxon>
        <taxon>Yoonia</taxon>
    </lineage>
</organism>
<dbReference type="CDD" id="cd02440">
    <property type="entry name" value="AdoMet_MTases"/>
    <property type="match status" value="1"/>
</dbReference>
<evidence type="ECO:0000313" key="6">
    <source>
        <dbReference type="Proteomes" id="UP000535415"/>
    </source>
</evidence>
<evidence type="ECO:0000256" key="2">
    <source>
        <dbReference type="ARBA" id="ARBA00022603"/>
    </source>
</evidence>
<dbReference type="Proteomes" id="UP000535415">
    <property type="component" value="Unassembled WGS sequence"/>
</dbReference>
<evidence type="ECO:0000256" key="1">
    <source>
        <dbReference type="ARBA" id="ARBA00008361"/>
    </source>
</evidence>
<dbReference type="PANTHER" id="PTHR44942:SF4">
    <property type="entry name" value="METHYLTRANSFERASE TYPE 11 DOMAIN-CONTAINING PROTEIN"/>
    <property type="match status" value="1"/>
</dbReference>
<dbReference type="Gene3D" id="3.40.50.150">
    <property type="entry name" value="Vaccinia Virus protein VP39"/>
    <property type="match status" value="1"/>
</dbReference>
<dbReference type="Pfam" id="PF08241">
    <property type="entry name" value="Methyltransf_11"/>
    <property type="match status" value="1"/>
</dbReference>
<evidence type="ECO:0000313" key="5">
    <source>
        <dbReference type="EMBL" id="MBB5722256.1"/>
    </source>
</evidence>
<feature type="domain" description="Methyltransferase type 11" evidence="4">
    <location>
        <begin position="27"/>
        <end position="111"/>
    </location>
</feature>
<comment type="similarity">
    <text evidence="1">Belongs to the methyltransferase superfamily.</text>
</comment>
<dbReference type="InterPro" id="IPR013216">
    <property type="entry name" value="Methyltransf_11"/>
</dbReference>
<proteinExistence type="inferred from homology"/>
<evidence type="ECO:0000259" key="4">
    <source>
        <dbReference type="Pfam" id="PF08241"/>
    </source>
</evidence>
<dbReference type="EMBL" id="JACIJM010000004">
    <property type="protein sequence ID" value="MBB5722256.1"/>
    <property type="molecule type" value="Genomic_DNA"/>
</dbReference>
<keyword evidence="3" id="KW-0808">Transferase</keyword>
<dbReference type="PANTHER" id="PTHR44942">
    <property type="entry name" value="METHYLTRANSF_11 DOMAIN-CONTAINING PROTEIN"/>
    <property type="match status" value="1"/>
</dbReference>
<dbReference type="GO" id="GO:0008757">
    <property type="term" value="F:S-adenosylmethionine-dependent methyltransferase activity"/>
    <property type="evidence" value="ECO:0007669"/>
    <property type="project" value="InterPro"/>
</dbReference>
<dbReference type="InterPro" id="IPR051052">
    <property type="entry name" value="Diverse_substrate_MTase"/>
</dbReference>